<evidence type="ECO:0000313" key="3">
    <source>
        <dbReference type="Proteomes" id="UP001359559"/>
    </source>
</evidence>
<feature type="transmembrane region" description="Helical" evidence="1">
    <location>
        <begin position="284"/>
        <end position="304"/>
    </location>
</feature>
<proteinExistence type="predicted"/>
<name>A0AAN9KNN8_CLITE</name>
<protein>
    <recommendedName>
        <fullName evidence="4">Wall-associated receptor kinase galacturonan-binding domain-containing protein</fullName>
    </recommendedName>
</protein>
<keyword evidence="3" id="KW-1185">Reference proteome</keyword>
<dbReference type="AlphaFoldDB" id="A0AAN9KNN8"/>
<gene>
    <name evidence="2" type="ORF">RJT34_04521</name>
</gene>
<comment type="caution">
    <text evidence="2">The sequence shown here is derived from an EMBL/GenBank/DDBJ whole genome shotgun (WGS) entry which is preliminary data.</text>
</comment>
<sequence length="359" mass="40343">MLRETFIFLPLISLLYKLVPILYFHITSPDLLYTDSCGLIFNNTPLGTGHSGRTCNDPSFQLLCENNKPVLYLNYGRHFIHTITTTTTPNKTTLQSIIGRLDNNNCSTITLSPLTHHSTNYSSQLETKLALDNNVYYSNDLIFVTCENPVSSFLYTDIWTPCASTGATQRRYSYVLPWYAQVGDVSESCSVDMVIRVLPWGPVSCNNKCRYPEILQSEEVEGIRIKWRANRCGEWEGGDGSCFLDNTTNIVFCHSNAGVLSTVSNFLRDALNSGVLVIPIYSSLLWLAVKFALGPPLVAAFLIYKWKRRDQFVCDEVEDFLQNHGESDEFLHDVVIPPELVFTLQGMSTDDVHANGSCS</sequence>
<evidence type="ECO:0008006" key="4">
    <source>
        <dbReference type="Google" id="ProtNLM"/>
    </source>
</evidence>
<evidence type="ECO:0000256" key="1">
    <source>
        <dbReference type="SAM" id="Phobius"/>
    </source>
</evidence>
<accession>A0AAN9KNN8</accession>
<keyword evidence="1" id="KW-0472">Membrane</keyword>
<feature type="transmembrane region" description="Helical" evidence="1">
    <location>
        <begin position="7"/>
        <end position="26"/>
    </location>
</feature>
<dbReference type="EMBL" id="JAYKXN010000001">
    <property type="protein sequence ID" value="KAK7319796.1"/>
    <property type="molecule type" value="Genomic_DNA"/>
</dbReference>
<organism evidence="2 3">
    <name type="scientific">Clitoria ternatea</name>
    <name type="common">Butterfly pea</name>
    <dbReference type="NCBI Taxonomy" id="43366"/>
    <lineage>
        <taxon>Eukaryota</taxon>
        <taxon>Viridiplantae</taxon>
        <taxon>Streptophyta</taxon>
        <taxon>Embryophyta</taxon>
        <taxon>Tracheophyta</taxon>
        <taxon>Spermatophyta</taxon>
        <taxon>Magnoliopsida</taxon>
        <taxon>eudicotyledons</taxon>
        <taxon>Gunneridae</taxon>
        <taxon>Pentapetalae</taxon>
        <taxon>rosids</taxon>
        <taxon>fabids</taxon>
        <taxon>Fabales</taxon>
        <taxon>Fabaceae</taxon>
        <taxon>Papilionoideae</taxon>
        <taxon>50 kb inversion clade</taxon>
        <taxon>NPAAA clade</taxon>
        <taxon>indigoferoid/millettioid clade</taxon>
        <taxon>Phaseoleae</taxon>
        <taxon>Clitoria</taxon>
    </lineage>
</organism>
<dbReference type="Proteomes" id="UP001359559">
    <property type="component" value="Unassembled WGS sequence"/>
</dbReference>
<evidence type="ECO:0000313" key="2">
    <source>
        <dbReference type="EMBL" id="KAK7319796.1"/>
    </source>
</evidence>
<keyword evidence="1" id="KW-1133">Transmembrane helix</keyword>
<keyword evidence="1" id="KW-0812">Transmembrane</keyword>
<reference evidence="2 3" key="1">
    <citation type="submission" date="2024-01" db="EMBL/GenBank/DDBJ databases">
        <title>The genomes of 5 underutilized Papilionoideae crops provide insights into root nodulation and disease resistance.</title>
        <authorList>
            <person name="Yuan L."/>
        </authorList>
    </citation>
    <scope>NUCLEOTIDE SEQUENCE [LARGE SCALE GENOMIC DNA]</scope>
    <source>
        <strain evidence="2">LY-2023</strain>
        <tissue evidence="2">Leaf</tissue>
    </source>
</reference>